<evidence type="ECO:0000313" key="2">
    <source>
        <dbReference type="EMBL" id="WAR07430.1"/>
    </source>
</evidence>
<gene>
    <name evidence="2" type="ORF">MAR_017388</name>
</gene>
<evidence type="ECO:0000313" key="3">
    <source>
        <dbReference type="Proteomes" id="UP001164746"/>
    </source>
</evidence>
<proteinExistence type="predicted"/>
<sequence length="268" mass="30038">MISLIPSNKWFSKFQIEIPYKVEEHEISGETIYYNNALGDFRPCSDICEPSANFKLNPDQNTVRQNNNNDGSWRFGLVSIPVVLVLVTATLYFAKKPNINRFVSNQIARCPRLLLQNQGDQHTDDIELQTINVSPTAVGNPKELQHLLGPRHDLMSENAPANVMSAREPETLYQHGPSAFHIGATVPLTDNELGPPIPSAQTSTHNDVLDNIRLTENNRLVNVPELPSGPEDIDHTTTLNFKNFNTVVIHKRDSLDCDVTVRTREPPV</sequence>
<dbReference type="Proteomes" id="UP001164746">
    <property type="component" value="Chromosome 6"/>
</dbReference>
<organism evidence="2 3">
    <name type="scientific">Mya arenaria</name>
    <name type="common">Soft-shell clam</name>
    <dbReference type="NCBI Taxonomy" id="6604"/>
    <lineage>
        <taxon>Eukaryota</taxon>
        <taxon>Metazoa</taxon>
        <taxon>Spiralia</taxon>
        <taxon>Lophotrochozoa</taxon>
        <taxon>Mollusca</taxon>
        <taxon>Bivalvia</taxon>
        <taxon>Autobranchia</taxon>
        <taxon>Heteroconchia</taxon>
        <taxon>Euheterodonta</taxon>
        <taxon>Imparidentia</taxon>
        <taxon>Neoheterodontei</taxon>
        <taxon>Myida</taxon>
        <taxon>Myoidea</taxon>
        <taxon>Myidae</taxon>
        <taxon>Mya</taxon>
    </lineage>
</organism>
<protein>
    <submittedName>
        <fullName evidence="2">Uncharacterized protein</fullName>
    </submittedName>
</protein>
<feature type="transmembrane region" description="Helical" evidence="1">
    <location>
        <begin position="73"/>
        <end position="94"/>
    </location>
</feature>
<reference evidence="2" key="1">
    <citation type="submission" date="2022-11" db="EMBL/GenBank/DDBJ databases">
        <title>Centuries of genome instability and evolution in soft-shell clam transmissible cancer (bioRxiv).</title>
        <authorList>
            <person name="Hart S.F.M."/>
            <person name="Yonemitsu M.A."/>
            <person name="Giersch R.M."/>
            <person name="Beal B.F."/>
            <person name="Arriagada G."/>
            <person name="Davis B.W."/>
            <person name="Ostrander E.A."/>
            <person name="Goff S.P."/>
            <person name="Metzger M.J."/>
        </authorList>
    </citation>
    <scope>NUCLEOTIDE SEQUENCE</scope>
    <source>
        <strain evidence="2">MELC-2E11</strain>
        <tissue evidence="2">Siphon/mantle</tissue>
    </source>
</reference>
<keyword evidence="3" id="KW-1185">Reference proteome</keyword>
<accession>A0ABY7EBL7</accession>
<evidence type="ECO:0000256" key="1">
    <source>
        <dbReference type="SAM" id="Phobius"/>
    </source>
</evidence>
<dbReference type="EMBL" id="CP111017">
    <property type="protein sequence ID" value="WAR07430.1"/>
    <property type="molecule type" value="Genomic_DNA"/>
</dbReference>
<keyword evidence="1" id="KW-0472">Membrane</keyword>
<keyword evidence="1" id="KW-1133">Transmembrane helix</keyword>
<name>A0ABY7EBL7_MYAAR</name>
<keyword evidence="1" id="KW-0812">Transmembrane</keyword>